<comment type="caution">
    <text evidence="1">The sequence shown here is derived from an EMBL/GenBank/DDBJ whole genome shotgun (WGS) entry which is preliminary data.</text>
</comment>
<evidence type="ECO:0000313" key="2">
    <source>
        <dbReference type="Proteomes" id="UP001500166"/>
    </source>
</evidence>
<protein>
    <submittedName>
        <fullName evidence="1">Uncharacterized protein</fullName>
    </submittedName>
</protein>
<organism evidence="1 2">
    <name type="scientific">Kocuria atrinae</name>
    <dbReference type="NCBI Taxonomy" id="592377"/>
    <lineage>
        <taxon>Bacteria</taxon>
        <taxon>Bacillati</taxon>
        <taxon>Actinomycetota</taxon>
        <taxon>Actinomycetes</taxon>
        <taxon>Micrococcales</taxon>
        <taxon>Micrococcaceae</taxon>
        <taxon>Kocuria</taxon>
    </lineage>
</organism>
<dbReference type="EMBL" id="BAAAQA010000033">
    <property type="protein sequence ID" value="GAA2122181.1"/>
    <property type="molecule type" value="Genomic_DNA"/>
</dbReference>
<sequence>MPIPEEFQLHAWVDESMRSKGVAAPMYLLGAVVADPRRCDPAREKLRKILPKGAPKLHWHAMKPREKTRATDVVTSLDAAHLVVVGGPLDHRKQERARAACMERLLWELGQLGVSRVFLEQRTPSLNDRDMDLVLRLRGKRSIPSSLRVEIAKPSTEPMLWVPDQVLGAMGDAASDDGQWIAEYDGAVDRIDIGL</sequence>
<accession>A0ABP5JYP8</accession>
<gene>
    <name evidence="1" type="ORF">GCM10009824_25000</name>
</gene>
<dbReference type="RefSeq" id="WP_344225347.1">
    <property type="nucleotide sequence ID" value="NZ_BAAAQA010000033.1"/>
</dbReference>
<evidence type="ECO:0000313" key="1">
    <source>
        <dbReference type="EMBL" id="GAA2122181.1"/>
    </source>
</evidence>
<keyword evidence="2" id="KW-1185">Reference proteome</keyword>
<name>A0ABP5JYP8_9MICC</name>
<proteinExistence type="predicted"/>
<dbReference type="Proteomes" id="UP001500166">
    <property type="component" value="Unassembled WGS sequence"/>
</dbReference>
<reference evidence="2" key="1">
    <citation type="journal article" date="2019" name="Int. J. Syst. Evol. Microbiol.">
        <title>The Global Catalogue of Microorganisms (GCM) 10K type strain sequencing project: providing services to taxonomists for standard genome sequencing and annotation.</title>
        <authorList>
            <consortium name="The Broad Institute Genomics Platform"/>
            <consortium name="The Broad Institute Genome Sequencing Center for Infectious Disease"/>
            <person name="Wu L."/>
            <person name="Ma J."/>
        </authorList>
    </citation>
    <scope>NUCLEOTIDE SEQUENCE [LARGE SCALE GENOMIC DNA]</scope>
    <source>
        <strain evidence="2">JCM 15914</strain>
    </source>
</reference>